<sequence length="578" mass="64539">MFCEELAAIVFFFFLVAFGSLQKGVVGDVHLPPLPPPIVERSVSEQEAIDREEVPDCDDAATSSSQEREAERLWQMGHTPDHDNEVEPSSQLSVHLNEKQKQIYAGCFITYFGIGSEMSSYLNDLLTLQGSGISNQMGNDFPLRSDTADFPIYKRDIEIPAAFEDRHITIVLTLNWDGVRFKRLSRSQAWPVYLRLEGLPFNEKQKPENVIFAGVTFIRTTPSESIMAEQFSRFANVMAKKDISLADAGSVMSVCPVDEDILKAMCKHIDGARIDLAELSNIQQELSEIPHSSDSVVRRLTATVNRATSSLCGLGLVVNAVVMKISKVHSDMSEAKSHLRHLPLPDLPDGARLSYKNLYSQWIIPARPPFVLQLFLIDSFANVMAKKDISLADAGSVMSVCPVDEDSILKAMCKHIDDARIDLAELSNIQQELSEIPHSSDSVVRRLTATVNRATSSLCGLGLVVNAVVMKISKVHSDMSEAKSHLRHLPLPDLPDGARLSYKNLYSQWIIPARPPFVNFNLNTLMEQWVRPSRARTDDHLTHCADFMRRYLVKPATQSLTSNSSRAELRTRISRSHP</sequence>
<evidence type="ECO:0000256" key="2">
    <source>
        <dbReference type="SAM" id="SignalP"/>
    </source>
</evidence>
<gene>
    <name evidence="3" type="ORF">ANCCAN_15266</name>
</gene>
<feature type="region of interest" description="Disordered" evidence="1">
    <location>
        <begin position="558"/>
        <end position="578"/>
    </location>
</feature>
<keyword evidence="4" id="KW-1185">Reference proteome</keyword>
<organism evidence="3 4">
    <name type="scientific">Ancylostoma caninum</name>
    <name type="common">Dog hookworm</name>
    <dbReference type="NCBI Taxonomy" id="29170"/>
    <lineage>
        <taxon>Eukaryota</taxon>
        <taxon>Metazoa</taxon>
        <taxon>Ecdysozoa</taxon>
        <taxon>Nematoda</taxon>
        <taxon>Chromadorea</taxon>
        <taxon>Rhabditida</taxon>
        <taxon>Rhabditina</taxon>
        <taxon>Rhabditomorpha</taxon>
        <taxon>Strongyloidea</taxon>
        <taxon>Ancylostomatidae</taxon>
        <taxon>Ancylostomatinae</taxon>
        <taxon>Ancylostoma</taxon>
    </lineage>
</organism>
<dbReference type="EMBL" id="JOJR01000375">
    <property type="protein sequence ID" value="RCN38791.1"/>
    <property type="molecule type" value="Genomic_DNA"/>
</dbReference>
<evidence type="ECO:0000256" key="1">
    <source>
        <dbReference type="SAM" id="MobiDB-lite"/>
    </source>
</evidence>
<evidence type="ECO:0000313" key="4">
    <source>
        <dbReference type="Proteomes" id="UP000252519"/>
    </source>
</evidence>
<feature type="compositionally biased region" description="Basic and acidic residues" evidence="1">
    <location>
        <begin position="42"/>
        <end position="54"/>
    </location>
</feature>
<keyword evidence="2" id="KW-0732">Signal</keyword>
<accession>A0A368G2W6</accession>
<comment type="caution">
    <text evidence="3">The sequence shown here is derived from an EMBL/GenBank/DDBJ whole genome shotgun (WGS) entry which is preliminary data.</text>
</comment>
<dbReference type="Proteomes" id="UP000252519">
    <property type="component" value="Unassembled WGS sequence"/>
</dbReference>
<protein>
    <submittedName>
        <fullName evidence="3">Uncharacterized protein</fullName>
    </submittedName>
</protein>
<evidence type="ECO:0000313" key="3">
    <source>
        <dbReference type="EMBL" id="RCN38791.1"/>
    </source>
</evidence>
<feature type="chain" id="PRO_5016992054" evidence="2">
    <location>
        <begin position="28"/>
        <end position="578"/>
    </location>
</feature>
<reference evidence="3 4" key="1">
    <citation type="submission" date="2014-10" db="EMBL/GenBank/DDBJ databases">
        <title>Draft genome of the hookworm Ancylostoma caninum.</title>
        <authorList>
            <person name="Mitreva M."/>
        </authorList>
    </citation>
    <scope>NUCLEOTIDE SEQUENCE [LARGE SCALE GENOMIC DNA]</scope>
    <source>
        <strain evidence="3 4">Baltimore</strain>
    </source>
</reference>
<dbReference type="OrthoDB" id="26242at2759"/>
<name>A0A368G2W6_ANCCA</name>
<feature type="signal peptide" evidence="2">
    <location>
        <begin position="1"/>
        <end position="27"/>
    </location>
</feature>
<feature type="region of interest" description="Disordered" evidence="1">
    <location>
        <begin position="42"/>
        <end position="70"/>
    </location>
</feature>
<dbReference type="AlphaFoldDB" id="A0A368G2W6"/>
<proteinExistence type="predicted"/>